<keyword evidence="2" id="KW-1185">Reference proteome</keyword>
<comment type="caution">
    <text evidence="1">The sequence shown here is derived from an EMBL/GenBank/DDBJ whole genome shotgun (WGS) entry which is preliminary data.</text>
</comment>
<dbReference type="AlphaFoldDB" id="A0A133XNW0"/>
<reference evidence="1 2" key="1">
    <citation type="submission" date="2015-12" db="EMBL/GenBank/DDBJ databases">
        <title>Nitrous oxide reduction kinetics distinguish bacteria harboring typical versus atypical NosZ.</title>
        <authorList>
            <person name="Yoon S."/>
            <person name="Nissen S."/>
            <person name="Park D."/>
            <person name="Sanford R.A."/>
            <person name="Loeffler F.E."/>
        </authorList>
    </citation>
    <scope>NUCLEOTIDE SEQUENCE [LARGE SCALE GENOMIC DNA]</scope>
    <source>
        <strain evidence="1 2">ATCC BAA-841</strain>
    </source>
</reference>
<dbReference type="EMBL" id="LODL01000005">
    <property type="protein sequence ID" value="KXB32610.1"/>
    <property type="molecule type" value="Genomic_DNA"/>
</dbReference>
<protein>
    <recommendedName>
        <fullName evidence="3">Hydrolase</fullName>
    </recommendedName>
</protein>
<dbReference type="RefSeq" id="WP_083518167.1">
    <property type="nucleotide sequence ID" value="NZ_LODL01000005.1"/>
</dbReference>
<dbReference type="Pfam" id="PF18143">
    <property type="entry name" value="HAD_SAK_2"/>
    <property type="match status" value="1"/>
</dbReference>
<sequence>MALHLYLDFDGVTHRLGEAAVDDGFRLLDNPNLFLWLPILETLLEPYPTVRIVVSSDWRRLFDDDALKQLLRPSLASRFVGVVEVIETSRANEIQIDAERRGLASWVALDDHPTVIEASQTDPRYIACDSATGLSNPRVQRQLQCYLAKEASC</sequence>
<name>A0A133XNW0_9RHOO</name>
<gene>
    <name evidence="1" type="ORF">AT959_02255</name>
</gene>
<proteinExistence type="predicted"/>
<organism evidence="1 2">
    <name type="scientific">Dechloromonas denitrificans</name>
    <dbReference type="NCBI Taxonomy" id="281362"/>
    <lineage>
        <taxon>Bacteria</taxon>
        <taxon>Pseudomonadati</taxon>
        <taxon>Pseudomonadota</taxon>
        <taxon>Betaproteobacteria</taxon>
        <taxon>Rhodocyclales</taxon>
        <taxon>Azonexaceae</taxon>
        <taxon>Dechloromonas</taxon>
    </lineage>
</organism>
<dbReference type="Proteomes" id="UP000070186">
    <property type="component" value="Unassembled WGS sequence"/>
</dbReference>
<accession>A0A133XNW0</accession>
<evidence type="ECO:0000313" key="1">
    <source>
        <dbReference type="EMBL" id="KXB32610.1"/>
    </source>
</evidence>
<evidence type="ECO:0008006" key="3">
    <source>
        <dbReference type="Google" id="ProtNLM"/>
    </source>
</evidence>
<evidence type="ECO:0000313" key="2">
    <source>
        <dbReference type="Proteomes" id="UP000070186"/>
    </source>
</evidence>